<organism evidence="1 2">
    <name type="scientific">Trachymyrmex cornetzi</name>
    <dbReference type="NCBI Taxonomy" id="471704"/>
    <lineage>
        <taxon>Eukaryota</taxon>
        <taxon>Metazoa</taxon>
        <taxon>Ecdysozoa</taxon>
        <taxon>Arthropoda</taxon>
        <taxon>Hexapoda</taxon>
        <taxon>Insecta</taxon>
        <taxon>Pterygota</taxon>
        <taxon>Neoptera</taxon>
        <taxon>Endopterygota</taxon>
        <taxon>Hymenoptera</taxon>
        <taxon>Apocrita</taxon>
        <taxon>Aculeata</taxon>
        <taxon>Formicoidea</taxon>
        <taxon>Formicidae</taxon>
        <taxon>Myrmicinae</taxon>
        <taxon>Trachymyrmex</taxon>
    </lineage>
</organism>
<sequence length="68" mass="8005">MKRANDGQKTSHHPKSSVFFRSEMCDGYTYLPYQWEQPEEQCHEFDLPDCDFPLAREYSSCAEIPLTI</sequence>
<dbReference type="Proteomes" id="UP000078492">
    <property type="component" value="Unassembled WGS sequence"/>
</dbReference>
<name>A0A151K2V7_9HYME</name>
<protein>
    <submittedName>
        <fullName evidence="1">Uncharacterized protein</fullName>
    </submittedName>
</protein>
<gene>
    <name evidence="1" type="ORF">ALC57_00049</name>
</gene>
<reference evidence="1 2" key="1">
    <citation type="submission" date="2015-09" db="EMBL/GenBank/DDBJ databases">
        <title>Trachymyrmex cornetzi WGS genome.</title>
        <authorList>
            <person name="Nygaard S."/>
            <person name="Hu H."/>
            <person name="Boomsma J."/>
            <person name="Zhang G."/>
        </authorList>
    </citation>
    <scope>NUCLEOTIDE SEQUENCE [LARGE SCALE GENOMIC DNA]</scope>
    <source>
        <strain evidence="1">Tcor2-1</strain>
        <tissue evidence="1">Whole body</tissue>
    </source>
</reference>
<proteinExistence type="predicted"/>
<dbReference type="EMBL" id="LKEY01013875">
    <property type="protein sequence ID" value="KYN50412.1"/>
    <property type="molecule type" value="Genomic_DNA"/>
</dbReference>
<evidence type="ECO:0000313" key="2">
    <source>
        <dbReference type="Proteomes" id="UP000078492"/>
    </source>
</evidence>
<accession>A0A151K2V7</accession>
<evidence type="ECO:0000313" key="1">
    <source>
        <dbReference type="EMBL" id="KYN50412.1"/>
    </source>
</evidence>
<keyword evidence="2" id="KW-1185">Reference proteome</keyword>
<comment type="caution">
    <text evidence="1">The sequence shown here is derived from an EMBL/GenBank/DDBJ whole genome shotgun (WGS) entry which is preliminary data.</text>
</comment>
<dbReference type="AlphaFoldDB" id="A0A151K2V7"/>